<evidence type="ECO:0000256" key="8">
    <source>
        <dbReference type="ARBA" id="ARBA00022714"/>
    </source>
</evidence>
<evidence type="ECO:0000256" key="10">
    <source>
        <dbReference type="ARBA" id="ARBA00022946"/>
    </source>
</evidence>
<keyword evidence="19" id="KW-1185">Reference proteome</keyword>
<evidence type="ECO:0000256" key="13">
    <source>
        <dbReference type="ARBA" id="ARBA00023014"/>
    </source>
</evidence>
<feature type="domain" description="Rieske" evidence="17">
    <location>
        <begin position="91"/>
        <end position="199"/>
    </location>
</feature>
<dbReference type="GO" id="GO:0019285">
    <property type="term" value="P:glycine betaine biosynthetic process from choline"/>
    <property type="evidence" value="ECO:0007669"/>
    <property type="project" value="UniProtKB-UniPathway"/>
</dbReference>
<evidence type="ECO:0000256" key="16">
    <source>
        <dbReference type="SAM" id="MobiDB-lite"/>
    </source>
</evidence>
<dbReference type="GO" id="GO:0019133">
    <property type="term" value="F:choline monooxygenase activity"/>
    <property type="evidence" value="ECO:0007669"/>
    <property type="project" value="UniProtKB-EC"/>
</dbReference>
<dbReference type="PRINTS" id="PR00090">
    <property type="entry name" value="RNGDIOXGNASE"/>
</dbReference>
<dbReference type="Gene3D" id="2.102.10.10">
    <property type="entry name" value="Rieske [2Fe-2S] iron-sulphur domain"/>
    <property type="match status" value="1"/>
</dbReference>
<gene>
    <name evidence="18" type="ORF">HS088_TW23G00699</name>
</gene>
<dbReference type="Pfam" id="PF00355">
    <property type="entry name" value="Rieske"/>
    <property type="match status" value="1"/>
</dbReference>
<keyword evidence="10" id="KW-0809">Transit peptide</keyword>
<comment type="caution">
    <text evidence="18">The sequence shown here is derived from an EMBL/GenBank/DDBJ whole genome shotgun (WGS) entry which is preliminary data.</text>
</comment>
<dbReference type="EC" id="1.14.15.7" evidence="6"/>
<evidence type="ECO:0000256" key="11">
    <source>
        <dbReference type="ARBA" id="ARBA00023002"/>
    </source>
</evidence>
<dbReference type="PANTHER" id="PTHR43756:SF5">
    <property type="entry name" value="CHOLINE MONOOXYGENASE, CHLOROPLASTIC"/>
    <property type="match status" value="1"/>
</dbReference>
<evidence type="ECO:0000256" key="5">
    <source>
        <dbReference type="ARBA" id="ARBA00010848"/>
    </source>
</evidence>
<evidence type="ECO:0000313" key="18">
    <source>
        <dbReference type="EMBL" id="KAF5725965.1"/>
    </source>
</evidence>
<evidence type="ECO:0000256" key="9">
    <source>
        <dbReference type="ARBA" id="ARBA00022723"/>
    </source>
</evidence>
<evidence type="ECO:0000256" key="4">
    <source>
        <dbReference type="ARBA" id="ARBA00004866"/>
    </source>
</evidence>
<dbReference type="FunCoup" id="A0A7J7BWA3">
    <property type="interactions" value="76"/>
</dbReference>
<dbReference type="AlphaFoldDB" id="A0A7J7BWA3"/>
<feature type="region of interest" description="Disordered" evidence="16">
    <location>
        <begin position="1"/>
        <end position="27"/>
    </location>
</feature>
<dbReference type="Pfam" id="PF00848">
    <property type="entry name" value="Ring_hydroxyl_A"/>
    <property type="match status" value="1"/>
</dbReference>
<comment type="similarity">
    <text evidence="5">Belongs to the choline monooxygenase family.</text>
</comment>
<dbReference type="PANTHER" id="PTHR43756">
    <property type="entry name" value="CHOLINE MONOOXYGENASE, CHLOROPLASTIC"/>
    <property type="match status" value="1"/>
</dbReference>
<comment type="pathway">
    <text evidence="4">Amine and polyamine biosynthesis; betaine biosynthesis via choline pathway; betaine aldehyde from choline (monooxygenase route): step 1/1.</text>
</comment>
<evidence type="ECO:0000256" key="15">
    <source>
        <dbReference type="ARBA" id="ARBA00049097"/>
    </source>
</evidence>
<keyword evidence="9" id="KW-0479">Metal-binding</keyword>
<evidence type="ECO:0000256" key="7">
    <source>
        <dbReference type="ARBA" id="ARBA00014931"/>
    </source>
</evidence>
<dbReference type="SUPFAM" id="SSF55961">
    <property type="entry name" value="Bet v1-like"/>
    <property type="match status" value="1"/>
</dbReference>
<name>A0A7J7BWA3_TRIWF</name>
<dbReference type="InterPro" id="IPR036922">
    <property type="entry name" value="Rieske_2Fe-2S_sf"/>
</dbReference>
<evidence type="ECO:0000256" key="2">
    <source>
        <dbReference type="ARBA" id="ARBA00002149"/>
    </source>
</evidence>
<evidence type="ECO:0000256" key="1">
    <source>
        <dbReference type="ARBA" id="ARBA00001962"/>
    </source>
</evidence>
<keyword evidence="13" id="KW-0411">Iron-sulfur</keyword>
<keyword evidence="8" id="KW-0001">2Fe-2S</keyword>
<evidence type="ECO:0000256" key="3">
    <source>
        <dbReference type="ARBA" id="ARBA00004470"/>
    </source>
</evidence>
<dbReference type="PROSITE" id="PS51296">
    <property type="entry name" value="RIESKE"/>
    <property type="match status" value="1"/>
</dbReference>
<comment type="cofactor">
    <cofactor evidence="14">
        <name>[2Fe-2S] cluster</name>
        <dbReference type="ChEBI" id="CHEBI:190135"/>
    </cofactor>
</comment>
<dbReference type="InterPro" id="IPR015879">
    <property type="entry name" value="Ring_hydroxy_dOase_asu_C_dom"/>
</dbReference>
<dbReference type="Gene3D" id="3.90.380.10">
    <property type="entry name" value="Naphthalene 1,2-dioxygenase Alpha Subunit, Chain A, domain 1"/>
    <property type="match status" value="1"/>
</dbReference>
<dbReference type="UniPathway" id="UPA00529">
    <property type="reaction ID" value="UER00430"/>
</dbReference>
<dbReference type="InterPro" id="IPR001663">
    <property type="entry name" value="Rng_hydr_dOase-A"/>
</dbReference>
<dbReference type="InterPro" id="IPR017941">
    <property type="entry name" value="Rieske_2Fe-2S"/>
</dbReference>
<reference evidence="18 19" key="1">
    <citation type="journal article" date="2020" name="Nat. Commun.">
        <title>Genome of Tripterygium wilfordii and identification of cytochrome P450 involved in triptolide biosynthesis.</title>
        <authorList>
            <person name="Tu L."/>
            <person name="Su P."/>
            <person name="Zhang Z."/>
            <person name="Gao L."/>
            <person name="Wang J."/>
            <person name="Hu T."/>
            <person name="Zhou J."/>
            <person name="Zhang Y."/>
            <person name="Zhao Y."/>
            <person name="Liu Y."/>
            <person name="Song Y."/>
            <person name="Tong Y."/>
            <person name="Lu Y."/>
            <person name="Yang J."/>
            <person name="Xu C."/>
            <person name="Jia M."/>
            <person name="Peters R.J."/>
            <person name="Huang L."/>
            <person name="Gao W."/>
        </authorList>
    </citation>
    <scope>NUCLEOTIDE SEQUENCE [LARGE SCALE GENOMIC DNA]</scope>
    <source>
        <strain evidence="19">cv. XIE 37</strain>
        <tissue evidence="18">Leaf</tissue>
    </source>
</reference>
<sequence>MTTTMKTTTIGLLRPGTAAAPPSHRPSIEIRDRNRSRILSGCCHETVAAERMVEEFDPKIPIERAVTPPSSWYTDSSFFQLELPRIFYRGWHAIGYSEQIKNPRQFFTGRLGDVEYVVCRDENGRLFAFHNVCRHHASLVASGSGATKSCFVCPYHGWTYGLDGSLLKANRITGIENFNKKDMGLVPIKVATWGPFVILNLDKEMSQEEINSNTIGSEWLGSCSEILSTNGIDSSLSHVCRREYTIECNWKVFCDNYLDGGYHVPYAHKGLASGLKLDSYSTTMFEKVSIQSCESGSIKSENGSLRLGSKALYAFIYPNFMINR</sequence>
<dbReference type="SUPFAM" id="SSF50022">
    <property type="entry name" value="ISP domain"/>
    <property type="match status" value="1"/>
</dbReference>
<protein>
    <recommendedName>
        <fullName evidence="7">Choline monooxygenase, chloroplastic</fullName>
        <ecNumber evidence="6">1.14.15.7</ecNumber>
    </recommendedName>
</protein>
<comment type="function">
    <text evidence="2">Catalyzes the first step of the osmoprotectant glycine betaine synthesis.</text>
</comment>
<accession>A0A7J7BWA3</accession>
<dbReference type="InParanoid" id="A0A7J7BWA3"/>
<dbReference type="EMBL" id="JAAARO010000023">
    <property type="protein sequence ID" value="KAF5725965.1"/>
    <property type="molecule type" value="Genomic_DNA"/>
</dbReference>
<evidence type="ECO:0000256" key="6">
    <source>
        <dbReference type="ARBA" id="ARBA00012763"/>
    </source>
</evidence>
<keyword evidence="11" id="KW-0560">Oxidoreductase</keyword>
<comment type="subcellular location">
    <subcellularLocation>
        <location evidence="3">Plastid</location>
        <location evidence="3">Chloroplast stroma</location>
    </subcellularLocation>
</comment>
<comment type="catalytic activity">
    <reaction evidence="15">
        <text>choline + 2 reduced [2Fe-2S]-[ferredoxin] + O2 + 2 H(+) = betaine aldehyde hydrate + 2 oxidized [2Fe-2S]-[ferredoxin] + H2O</text>
        <dbReference type="Rhea" id="RHEA:17769"/>
        <dbReference type="Rhea" id="RHEA-COMP:10000"/>
        <dbReference type="Rhea" id="RHEA-COMP:10001"/>
        <dbReference type="ChEBI" id="CHEBI:15354"/>
        <dbReference type="ChEBI" id="CHEBI:15377"/>
        <dbReference type="ChEBI" id="CHEBI:15378"/>
        <dbReference type="ChEBI" id="CHEBI:15379"/>
        <dbReference type="ChEBI" id="CHEBI:15870"/>
        <dbReference type="ChEBI" id="CHEBI:33737"/>
        <dbReference type="ChEBI" id="CHEBI:33738"/>
        <dbReference type="EC" id="1.14.15.7"/>
    </reaction>
</comment>
<dbReference type="GO" id="GO:0009570">
    <property type="term" value="C:chloroplast stroma"/>
    <property type="evidence" value="ECO:0007669"/>
    <property type="project" value="UniProtKB-SubCell"/>
</dbReference>
<dbReference type="GO" id="GO:0005506">
    <property type="term" value="F:iron ion binding"/>
    <property type="evidence" value="ECO:0007669"/>
    <property type="project" value="InterPro"/>
</dbReference>
<dbReference type="Proteomes" id="UP000593562">
    <property type="component" value="Unassembled WGS sequence"/>
</dbReference>
<organism evidence="18 19">
    <name type="scientific">Tripterygium wilfordii</name>
    <name type="common">Thunder God vine</name>
    <dbReference type="NCBI Taxonomy" id="458696"/>
    <lineage>
        <taxon>Eukaryota</taxon>
        <taxon>Viridiplantae</taxon>
        <taxon>Streptophyta</taxon>
        <taxon>Embryophyta</taxon>
        <taxon>Tracheophyta</taxon>
        <taxon>Spermatophyta</taxon>
        <taxon>Magnoliopsida</taxon>
        <taxon>eudicotyledons</taxon>
        <taxon>Gunneridae</taxon>
        <taxon>Pentapetalae</taxon>
        <taxon>rosids</taxon>
        <taxon>fabids</taxon>
        <taxon>Celastrales</taxon>
        <taxon>Celastraceae</taxon>
        <taxon>Tripterygium</taxon>
    </lineage>
</organism>
<evidence type="ECO:0000313" key="19">
    <source>
        <dbReference type="Proteomes" id="UP000593562"/>
    </source>
</evidence>
<proteinExistence type="inferred from homology"/>
<evidence type="ECO:0000256" key="14">
    <source>
        <dbReference type="ARBA" id="ARBA00034078"/>
    </source>
</evidence>
<evidence type="ECO:0000256" key="12">
    <source>
        <dbReference type="ARBA" id="ARBA00023004"/>
    </source>
</evidence>
<evidence type="ECO:0000259" key="17">
    <source>
        <dbReference type="PROSITE" id="PS51296"/>
    </source>
</evidence>
<keyword evidence="12" id="KW-0408">Iron</keyword>
<comment type="cofactor">
    <cofactor evidence="1">
        <name>Fe cation</name>
        <dbReference type="ChEBI" id="CHEBI:24875"/>
    </cofactor>
</comment>
<dbReference type="GO" id="GO:0051537">
    <property type="term" value="F:2 iron, 2 sulfur cluster binding"/>
    <property type="evidence" value="ECO:0007669"/>
    <property type="project" value="UniProtKB-KW"/>
</dbReference>